<dbReference type="EMBL" id="MLOK01000023">
    <property type="protein sequence ID" value="OIM21865.1"/>
    <property type="molecule type" value="Genomic_DNA"/>
</dbReference>
<dbReference type="Proteomes" id="UP000294726">
    <property type="component" value="Chromosome"/>
</dbReference>
<dbReference type="GO" id="GO:0003677">
    <property type="term" value="F:DNA binding"/>
    <property type="evidence" value="ECO:0007669"/>
    <property type="project" value="UniProtKB-KW"/>
</dbReference>
<dbReference type="PANTHER" id="PTHR34215">
    <property type="entry name" value="BLL0784 PROTEIN"/>
    <property type="match status" value="1"/>
</dbReference>
<keyword evidence="3" id="KW-0238">DNA-binding</keyword>
<evidence type="ECO:0000259" key="1">
    <source>
        <dbReference type="Pfam" id="PF04296"/>
    </source>
</evidence>
<evidence type="ECO:0000313" key="7">
    <source>
        <dbReference type="Proteomes" id="UP001281024"/>
    </source>
</evidence>
<dbReference type="Gene3D" id="3.30.1230.10">
    <property type="entry name" value="YlxR-like"/>
    <property type="match status" value="1"/>
</dbReference>
<evidence type="ECO:0000313" key="2">
    <source>
        <dbReference type="EMBL" id="MDV7715201.1"/>
    </source>
</evidence>
<feature type="domain" description="YlxR" evidence="1">
    <location>
        <begin position="16"/>
        <end position="89"/>
    </location>
</feature>
<dbReference type="OMA" id="CVGCQEM"/>
<dbReference type="GeneID" id="75065225"/>
<evidence type="ECO:0000313" key="5">
    <source>
        <dbReference type="Proteomes" id="UP000181728"/>
    </source>
</evidence>
<dbReference type="SUPFAM" id="SSF64376">
    <property type="entry name" value="YlxR-like"/>
    <property type="match status" value="1"/>
</dbReference>
<dbReference type="NCBIfam" id="NF047356">
    <property type="entry name" value="RNA_bind_RnpM"/>
    <property type="match status" value="1"/>
</dbReference>
<dbReference type="EMBL" id="WERV01000003">
    <property type="protein sequence ID" value="MDV7715201.1"/>
    <property type="molecule type" value="Genomic_DNA"/>
</dbReference>
<dbReference type="InterPro" id="IPR037465">
    <property type="entry name" value="YlxR"/>
</dbReference>
<dbReference type="AlphaFoldDB" id="A0A483B8H5"/>
<dbReference type="Pfam" id="PF04296">
    <property type="entry name" value="YlxR"/>
    <property type="match status" value="1"/>
</dbReference>
<dbReference type="RefSeq" id="WP_002817834.1">
    <property type="nucleotide sequence ID" value="NZ_CP014324.1"/>
</dbReference>
<dbReference type="Proteomes" id="UP001281024">
    <property type="component" value="Unassembled WGS sequence"/>
</dbReference>
<dbReference type="Proteomes" id="UP000181728">
    <property type="component" value="Unassembled WGS sequence"/>
</dbReference>
<evidence type="ECO:0000313" key="6">
    <source>
        <dbReference type="Proteomes" id="UP000294726"/>
    </source>
</evidence>
<accession>A0A483B8H5</accession>
<protein>
    <submittedName>
        <fullName evidence="3">DNA-binding protein</fullName>
    </submittedName>
    <submittedName>
        <fullName evidence="2">DUF448 domain-containing protein</fullName>
    </submittedName>
</protein>
<name>A0A483B8H5_OENOE</name>
<reference evidence="2" key="3">
    <citation type="submission" date="2019-10" db="EMBL/GenBank/DDBJ databases">
        <title>Malate fermentation in French cider.</title>
        <authorList>
            <person name="Cousin F.J."/>
            <person name="Medina Fernandez S."/>
            <person name="Misery B."/>
            <person name="Laplace J.-M."/>
            <person name="Cretenet M."/>
        </authorList>
    </citation>
    <scope>NUCLEOTIDE SEQUENCE</scope>
    <source>
        <strain evidence="2">UCMA15129</strain>
    </source>
</reference>
<reference evidence="4 6" key="2">
    <citation type="submission" date="2018-08" db="EMBL/GenBank/DDBJ databases">
        <authorList>
            <person name="Lorentzen P. G. S. M."/>
        </authorList>
    </citation>
    <scope>NUCLEOTIDE SEQUENCE [LARGE SCALE GENOMIC DNA]</scope>
    <source>
        <strain evidence="4 6">CRBO_1381</strain>
    </source>
</reference>
<dbReference type="InterPro" id="IPR007393">
    <property type="entry name" value="YlxR_dom"/>
</dbReference>
<evidence type="ECO:0000313" key="3">
    <source>
        <dbReference type="EMBL" id="OIM21865.1"/>
    </source>
</evidence>
<proteinExistence type="predicted"/>
<dbReference type="EMBL" id="LR031358">
    <property type="protein sequence ID" value="VDB97390.1"/>
    <property type="molecule type" value="Genomic_DNA"/>
</dbReference>
<reference evidence="3 5" key="1">
    <citation type="journal article" date="2016" name="BMC Genomics">
        <title>Consensus pan-genome assembly of the specialised wine bacterium Oenococcus oeni.</title>
        <authorList>
            <person name="Sternes P.R."/>
            <person name="Borneman A.R."/>
        </authorList>
    </citation>
    <scope>NUCLEOTIDE SEQUENCE [LARGE SCALE GENOMIC DNA]</scope>
    <source>
        <strain evidence="3 5">AWRIB661</strain>
    </source>
</reference>
<dbReference type="InterPro" id="IPR035931">
    <property type="entry name" value="YlxR-like_sf"/>
</dbReference>
<sequence>MAKKKRQFKARKIPMRKDIVSGQMFPKKDLIRIVKTPSGELELDPTGRANGRGAYVSVDVTLAKKAKIEKSLDSTFEMTVADVFYDKLIDFVKHQQDRKELFSHEQIIKAENS</sequence>
<dbReference type="PANTHER" id="PTHR34215:SF1">
    <property type="entry name" value="YLXR DOMAIN-CONTAINING PROTEIN"/>
    <property type="match status" value="1"/>
</dbReference>
<organism evidence="2 7">
    <name type="scientific">Oenococcus oeni</name>
    <name type="common">Leuconostoc oenos</name>
    <dbReference type="NCBI Taxonomy" id="1247"/>
    <lineage>
        <taxon>Bacteria</taxon>
        <taxon>Bacillati</taxon>
        <taxon>Bacillota</taxon>
        <taxon>Bacilli</taxon>
        <taxon>Lactobacillales</taxon>
        <taxon>Lactobacillaceae</taxon>
        <taxon>Oenococcus</taxon>
    </lineage>
</organism>
<dbReference type="CDD" id="cd00279">
    <property type="entry name" value="YlxR"/>
    <property type="match status" value="1"/>
</dbReference>
<gene>
    <name evidence="3" type="ORF">ATX59_02065</name>
    <name evidence="2" type="ORF">GA838_05430</name>
    <name evidence="4" type="ORF">OENI_0394</name>
</gene>
<evidence type="ECO:0000313" key="4">
    <source>
        <dbReference type="EMBL" id="VDB97390.1"/>
    </source>
</evidence>